<dbReference type="EMBL" id="LAZR01017680">
    <property type="protein sequence ID" value="KKL99430.1"/>
    <property type="molecule type" value="Genomic_DNA"/>
</dbReference>
<dbReference type="AlphaFoldDB" id="A0A0F9J0J6"/>
<protein>
    <submittedName>
        <fullName evidence="2">Uncharacterized protein</fullName>
    </submittedName>
</protein>
<feature type="transmembrane region" description="Helical" evidence="1">
    <location>
        <begin position="20"/>
        <end position="41"/>
    </location>
</feature>
<comment type="caution">
    <text evidence="2">The sequence shown here is derived from an EMBL/GenBank/DDBJ whole genome shotgun (WGS) entry which is preliminary data.</text>
</comment>
<reference evidence="2" key="1">
    <citation type="journal article" date="2015" name="Nature">
        <title>Complex archaea that bridge the gap between prokaryotes and eukaryotes.</title>
        <authorList>
            <person name="Spang A."/>
            <person name="Saw J.H."/>
            <person name="Jorgensen S.L."/>
            <person name="Zaremba-Niedzwiedzka K."/>
            <person name="Martijn J."/>
            <person name="Lind A.E."/>
            <person name="van Eijk R."/>
            <person name="Schleper C."/>
            <person name="Guy L."/>
            <person name="Ettema T.J."/>
        </authorList>
    </citation>
    <scope>NUCLEOTIDE SEQUENCE</scope>
</reference>
<keyword evidence="1" id="KW-0472">Membrane</keyword>
<sequence length="186" mass="21885">MSIYNYIGGYSHYNFIRPFQGALFFSIILLSPIIVVIYYFFEMRRNTQSEETFNQLINHHLAMNLTKYYLLTQLTEIKNVLNSSNPLDFDLSFKKIIESNLRLLKKSFVSNGIKVKSDFGLKKYVLHIASPLRESLREAIGRNFSELYLNDDIPSEERLINYDEIWNKVNKAFLQWESNSSESNDN</sequence>
<name>A0A0F9J0J6_9ZZZZ</name>
<evidence type="ECO:0000313" key="2">
    <source>
        <dbReference type="EMBL" id="KKL99430.1"/>
    </source>
</evidence>
<evidence type="ECO:0000256" key="1">
    <source>
        <dbReference type="SAM" id="Phobius"/>
    </source>
</evidence>
<keyword evidence="1" id="KW-0812">Transmembrane</keyword>
<proteinExistence type="predicted"/>
<keyword evidence="1" id="KW-1133">Transmembrane helix</keyword>
<gene>
    <name evidence="2" type="ORF">LCGC14_1814520</name>
</gene>
<organism evidence="2">
    <name type="scientific">marine sediment metagenome</name>
    <dbReference type="NCBI Taxonomy" id="412755"/>
    <lineage>
        <taxon>unclassified sequences</taxon>
        <taxon>metagenomes</taxon>
        <taxon>ecological metagenomes</taxon>
    </lineage>
</organism>
<accession>A0A0F9J0J6</accession>